<name>A0A7M1QU89_9ACTO</name>
<feature type="compositionally biased region" description="Low complexity" evidence="1">
    <location>
        <begin position="446"/>
        <end position="473"/>
    </location>
</feature>
<dbReference type="AlphaFoldDB" id="A0A7M1QU89"/>
<dbReference type="PANTHER" id="PTHR21174:SF0">
    <property type="entry name" value="HD PHOSPHOHYDROLASE FAMILY PROTEIN-RELATED"/>
    <property type="match status" value="1"/>
</dbReference>
<feature type="compositionally biased region" description="Low complexity" evidence="1">
    <location>
        <begin position="332"/>
        <end position="367"/>
    </location>
</feature>
<feature type="compositionally biased region" description="Polar residues" evidence="1">
    <location>
        <begin position="495"/>
        <end position="506"/>
    </location>
</feature>
<reference evidence="2 3" key="1">
    <citation type="submission" date="2020-10" db="EMBL/GenBank/DDBJ databases">
        <title>Trueperella pecoris sp. nov. isolated from bovine and porcine specimens.</title>
        <authorList>
            <person name="Schoenecker L."/>
            <person name="Schnydrig P."/>
            <person name="Brodard I."/>
            <person name="Thomann A."/>
            <person name="Hemphill A."/>
            <person name="Rodriguez-Campos S."/>
            <person name="Perreten V."/>
            <person name="Jores J."/>
            <person name="Kittl S."/>
        </authorList>
    </citation>
    <scope>NUCLEOTIDE SEQUENCE [LARGE SCALE GENOMIC DNA]</scope>
    <source>
        <strain evidence="2 3">15A0121</strain>
    </source>
</reference>
<organism evidence="2 3">
    <name type="scientific">Trueperella pecoris</name>
    <dbReference type="NCBI Taxonomy" id="2733571"/>
    <lineage>
        <taxon>Bacteria</taxon>
        <taxon>Bacillati</taxon>
        <taxon>Actinomycetota</taxon>
        <taxon>Actinomycetes</taxon>
        <taxon>Actinomycetales</taxon>
        <taxon>Actinomycetaceae</taxon>
        <taxon>Trueperella</taxon>
    </lineage>
</organism>
<keyword evidence="3" id="KW-1185">Reference proteome</keyword>
<dbReference type="SUPFAM" id="SSF109604">
    <property type="entry name" value="HD-domain/PDEase-like"/>
    <property type="match status" value="1"/>
</dbReference>
<dbReference type="InterPro" id="IPR009218">
    <property type="entry name" value="HD_phosphohydro"/>
</dbReference>
<dbReference type="RefSeq" id="WP_197551002.1">
    <property type="nucleotide sequence ID" value="NZ_CP063213.1"/>
</dbReference>
<evidence type="ECO:0000313" key="3">
    <source>
        <dbReference type="Proteomes" id="UP000595053"/>
    </source>
</evidence>
<evidence type="ECO:0000256" key="1">
    <source>
        <dbReference type="SAM" id="MobiDB-lite"/>
    </source>
</evidence>
<dbReference type="Proteomes" id="UP000595053">
    <property type="component" value="Chromosome"/>
</dbReference>
<dbReference type="EMBL" id="CP063213">
    <property type="protein sequence ID" value="QOR45426.1"/>
    <property type="molecule type" value="Genomic_DNA"/>
</dbReference>
<evidence type="ECO:0000313" key="2">
    <source>
        <dbReference type="EMBL" id="QOR45426.1"/>
    </source>
</evidence>
<sequence>MSRNVVPQWVTQSFVRSAIAVGATSPRDDIERVCYHLIELWSSPGRTYHDTQHLFDHLARIDALAAEAHDADVVRLAAWGHGLVFSTDGQALYTRNGGEDRGASAALAAKHFLDLGIPPQTVEAIRELIGHMRRHPLPMPESGMYEAEDMDLLVLTDAHLGALACQPQKYKKYMEKIRQEYAHIPDIHFLEARLEVVTRLLDRRRIYTTPLAAQWEDSARQNLQLERQRLLAKLEKVNTGLIPVIRVDDNGNPIPPVTLSESVASATALTEPTSPTPTSAEPTGPTVPFGACAAEVEVPASGIGEPAAGGVIAGEADVDRAVDAGSRETPVAAVGGPGLAPAGASASVPAPAAPATATDPARTSDASSLEDKPLPPDPEQAQPSTSTDPDGPLEAGPDGVEPRTSLTESPTSELAWIKEDAASGDFAVSGDKPGSSGQHDEPPAEPAVSSAEQAEPPAAPTPASEAENNAEALESPDEPGDVTAEPRAATPGAAPSQTVHQGSSLEEASEDLEPGSPRRALTAEEVKQARRDEIARATREKIERAKDKDTERRDFGGEFPRSLVE</sequence>
<feature type="compositionally biased region" description="Low complexity" evidence="1">
    <location>
        <begin position="265"/>
        <end position="286"/>
    </location>
</feature>
<dbReference type="PANTHER" id="PTHR21174">
    <property type="match status" value="1"/>
</dbReference>
<gene>
    <name evidence="2" type="ORF">INS88_09230</name>
</gene>
<proteinExistence type="predicted"/>
<feature type="region of interest" description="Disordered" evidence="1">
    <location>
        <begin position="332"/>
        <end position="565"/>
    </location>
</feature>
<protein>
    <recommendedName>
        <fullName evidence="4">HD domain-containing protein</fullName>
    </recommendedName>
</protein>
<evidence type="ECO:0008006" key="4">
    <source>
        <dbReference type="Google" id="ProtNLM"/>
    </source>
</evidence>
<dbReference type="Gene3D" id="1.10.3210.10">
    <property type="entry name" value="Hypothetical protein af1432"/>
    <property type="match status" value="1"/>
</dbReference>
<accession>A0A7M1QU89</accession>
<feature type="region of interest" description="Disordered" evidence="1">
    <location>
        <begin position="265"/>
        <end position="288"/>
    </location>
</feature>
<feature type="compositionally biased region" description="Basic and acidic residues" evidence="1">
    <location>
        <begin position="521"/>
        <end position="556"/>
    </location>
</feature>